<evidence type="ECO:0000259" key="3">
    <source>
        <dbReference type="PROSITE" id="PS51127"/>
    </source>
</evidence>
<proteinExistence type="inferred from homology"/>
<dbReference type="InterPro" id="IPR003344">
    <property type="entry name" value="Big_1_dom"/>
</dbReference>
<evidence type="ECO:0000256" key="2">
    <source>
        <dbReference type="SAM" id="SignalP"/>
    </source>
</evidence>
<protein>
    <submittedName>
        <fullName evidence="4">Ig-like, group 1</fullName>
    </submittedName>
</protein>
<dbReference type="Gene3D" id="2.60.40.10">
    <property type="entry name" value="Immunoglobulins"/>
    <property type="match status" value="2"/>
</dbReference>
<sequence>MSYSSLPTSKLFQLTFLTCALALAGCGGGDGVDSLPPVLENGNGNQNPDDSSASATEVYISSDKTQLLTGKDETVVNIRVTDKNGGIVAGVPVVIGIADARLYGLSLDKPSEQVTDDNGLVTVKLIQGKADIDSQLDHETLLTVFIKNNSTVKQTMPIIVSGTNAINVLSTKNIVTTSENFSVSGRVLDGTATPVTNTDVILYSNDKQAGTGKLDNNGNFTFDLKASDLVAVNNNYLFSIEVKGIKISQRIPDILTVVSTTSSSLSFSETPDIIVGNRKKMTLNVPSAVDGDTVTISTNKGELFTTNVSNQGNSRITSTVNNKKVDFYIDSKVPGNATISAQYGNETKETILNFVSTEATKLILQTDRAVINVGDSTQVTAKVFDKDDTPVKNAIVQFTVINDSSAGSISKGVAYTNSNGIAMVTYNAGQSPTSINGVIIKAEVQAVKLPDGKEKPVSVPIANSSITVQTKSTFISFAFADKVSTDSSEIYYFRKGSISVLNSTGKPAINQQVTINLNPDTYLKGFFEIINDISGNKSWGRNDVTCENEDLNNNGILDEGEDTNGNGRLDPINVAAVLLEGGQEVEPNQNFTTDNTGRVDFSIRYPKQYANWYRAKVTVNTRVDGSESQQSRVIDFPASVDDIDISIPLRPNTNSPFGTELNCSSSR</sequence>
<dbReference type="RefSeq" id="WP_011514308.1">
    <property type="nucleotide sequence ID" value="NC_007969.1"/>
</dbReference>
<keyword evidence="2" id="KW-0732">Signal</keyword>
<evidence type="ECO:0000256" key="1">
    <source>
        <dbReference type="ARBA" id="ARBA00010116"/>
    </source>
</evidence>
<evidence type="ECO:0000313" key="4">
    <source>
        <dbReference type="EMBL" id="ABE75765.1"/>
    </source>
</evidence>
<name>Q1Q988_PSYCK</name>
<feature type="domain" description="Big-1" evidence="3">
    <location>
        <begin position="361"/>
        <end position="450"/>
    </location>
</feature>
<dbReference type="InterPro" id="IPR008964">
    <property type="entry name" value="Invasin/intimin_cell_adhesion"/>
</dbReference>
<accession>Q1Q988</accession>
<organism evidence="4 5">
    <name type="scientific">Psychrobacter cryohalolentis (strain ATCC BAA-1226 / DSM 17306 / VKM B-2378 / K5)</name>
    <dbReference type="NCBI Taxonomy" id="335284"/>
    <lineage>
        <taxon>Bacteria</taxon>
        <taxon>Pseudomonadati</taxon>
        <taxon>Pseudomonadota</taxon>
        <taxon>Gammaproteobacteria</taxon>
        <taxon>Moraxellales</taxon>
        <taxon>Moraxellaceae</taxon>
        <taxon>Psychrobacter</taxon>
    </lineage>
</organism>
<dbReference type="STRING" id="335284.Pcryo_1988"/>
<comment type="similarity">
    <text evidence="1">Belongs to the intimin/invasin family.</text>
</comment>
<dbReference type="InterPro" id="IPR013783">
    <property type="entry name" value="Ig-like_fold"/>
</dbReference>
<feature type="chain" id="PRO_5004195826" evidence="2">
    <location>
        <begin position="25"/>
        <end position="667"/>
    </location>
</feature>
<dbReference type="HOGENOM" id="CLU_402615_0_0_6"/>
<dbReference type="EMBL" id="CP000323">
    <property type="protein sequence ID" value="ABE75765.1"/>
    <property type="molecule type" value="Genomic_DNA"/>
</dbReference>
<dbReference type="PROSITE" id="PS51127">
    <property type="entry name" value="BIG1"/>
    <property type="match status" value="1"/>
</dbReference>
<feature type="signal peptide" evidence="2">
    <location>
        <begin position="1"/>
        <end position="24"/>
    </location>
</feature>
<gene>
    <name evidence="4" type="ordered locus">Pcryo_1988</name>
</gene>
<reference evidence="4" key="1">
    <citation type="submission" date="2006-03" db="EMBL/GenBank/DDBJ databases">
        <title>Complete sequence of chromosome of Psychrobacter cryohalolentis K5.</title>
        <authorList>
            <consortium name="US DOE Joint Genome Institute"/>
            <person name="Copeland A."/>
            <person name="Lucas S."/>
            <person name="Lapidus A."/>
            <person name="Barry K."/>
            <person name="Detter J.C."/>
            <person name="Glavina del Rio T."/>
            <person name="Hammon N."/>
            <person name="Israni S."/>
            <person name="Dalin E."/>
            <person name="Tice H."/>
            <person name="Pitluck S."/>
            <person name="Brettin T."/>
            <person name="Bruce D."/>
            <person name="Han C."/>
            <person name="Tapia R."/>
            <person name="Sims D.R."/>
            <person name="Gilna P."/>
            <person name="Schmutz J."/>
            <person name="Larimer F."/>
            <person name="Land M."/>
            <person name="Hauser L."/>
            <person name="Kyrpides N."/>
            <person name="Kim E."/>
            <person name="Richardson P."/>
        </authorList>
    </citation>
    <scope>NUCLEOTIDE SEQUENCE</scope>
    <source>
        <strain evidence="4">K5</strain>
    </source>
</reference>
<evidence type="ECO:0000313" key="5">
    <source>
        <dbReference type="Proteomes" id="UP000002425"/>
    </source>
</evidence>
<dbReference type="AlphaFoldDB" id="Q1Q988"/>
<dbReference type="Proteomes" id="UP000002425">
    <property type="component" value="Chromosome"/>
</dbReference>
<dbReference type="KEGG" id="pcr:Pcryo_1988"/>
<dbReference type="SUPFAM" id="SSF49373">
    <property type="entry name" value="Invasin/intimin cell-adhesion fragments"/>
    <property type="match status" value="2"/>
</dbReference>
<keyword evidence="5" id="KW-1185">Reference proteome</keyword>
<dbReference type="eggNOG" id="COG4932">
    <property type="taxonomic scope" value="Bacteria"/>
</dbReference>